<reference evidence="1 2" key="1">
    <citation type="submission" date="2018-10" db="EMBL/GenBank/DDBJ databases">
        <title>Genome assembly for a Yunnan-Guizhou Plateau 3E fish, Anabarilius grahami (Regan), and its evolutionary and genetic applications.</title>
        <authorList>
            <person name="Jiang W."/>
        </authorList>
    </citation>
    <scope>NUCLEOTIDE SEQUENCE [LARGE SCALE GENOMIC DNA]</scope>
    <source>
        <strain evidence="1">AG-KIZ</strain>
        <tissue evidence="1">Muscle</tissue>
    </source>
</reference>
<protein>
    <submittedName>
        <fullName evidence="1">Uncharacterized protein</fullName>
    </submittedName>
</protein>
<organism evidence="1 2">
    <name type="scientific">Anabarilius grahami</name>
    <name type="common">Kanglang fish</name>
    <name type="synonym">Barilius grahami</name>
    <dbReference type="NCBI Taxonomy" id="495550"/>
    <lineage>
        <taxon>Eukaryota</taxon>
        <taxon>Metazoa</taxon>
        <taxon>Chordata</taxon>
        <taxon>Craniata</taxon>
        <taxon>Vertebrata</taxon>
        <taxon>Euteleostomi</taxon>
        <taxon>Actinopterygii</taxon>
        <taxon>Neopterygii</taxon>
        <taxon>Teleostei</taxon>
        <taxon>Ostariophysi</taxon>
        <taxon>Cypriniformes</taxon>
        <taxon>Xenocyprididae</taxon>
        <taxon>Xenocypridinae</taxon>
        <taxon>Xenocypridinae incertae sedis</taxon>
        <taxon>Anabarilius</taxon>
    </lineage>
</organism>
<name>A0A3N0YI09_ANAGA</name>
<evidence type="ECO:0000313" key="1">
    <source>
        <dbReference type="EMBL" id="ROL45875.1"/>
    </source>
</evidence>
<dbReference type="EMBL" id="RJVU01042534">
    <property type="protein sequence ID" value="ROL45875.1"/>
    <property type="molecule type" value="Genomic_DNA"/>
</dbReference>
<accession>A0A3N0YI09</accession>
<proteinExistence type="predicted"/>
<sequence>MEMPDRRSARQGVTKGTKRVVQRKFTVVPVTMETCQHVVFSSDEPQRWRQKGTHWWRLACVRGCVP</sequence>
<dbReference type="AlphaFoldDB" id="A0A3N0YI09"/>
<keyword evidence="2" id="KW-1185">Reference proteome</keyword>
<comment type="caution">
    <text evidence="1">The sequence shown here is derived from an EMBL/GenBank/DDBJ whole genome shotgun (WGS) entry which is preliminary data.</text>
</comment>
<evidence type="ECO:0000313" key="2">
    <source>
        <dbReference type="Proteomes" id="UP000281406"/>
    </source>
</evidence>
<dbReference type="Proteomes" id="UP000281406">
    <property type="component" value="Unassembled WGS sequence"/>
</dbReference>
<gene>
    <name evidence="1" type="ORF">DPX16_11570</name>
</gene>